<dbReference type="GO" id="GO:0035331">
    <property type="term" value="P:negative regulation of hippo signaling"/>
    <property type="evidence" value="ECO:0007669"/>
    <property type="project" value="TreeGrafter"/>
</dbReference>
<dbReference type="SUPFAM" id="SSF50156">
    <property type="entry name" value="PDZ domain-like"/>
    <property type="match status" value="1"/>
</dbReference>
<dbReference type="CDD" id="cd06765">
    <property type="entry name" value="PDZ2_DLG5-like"/>
    <property type="match status" value="1"/>
</dbReference>
<accession>A0A9D3S5Q1</accession>
<dbReference type="PANTHER" id="PTHR46360:SF1">
    <property type="entry name" value="DISKS LARGE HOMOLOG 5"/>
    <property type="match status" value="1"/>
</dbReference>
<sequence>MVVRRRKSLGGRIVTPVHLNLLGHKDCGVGLESGVFVASVVPGSPAAREGSLTAGDRLIAINGIALDNKSLSECESLLRNCHDSLSLSLMKFFPQSCSGQNLYESLRDAERSSNCRLHASERPVFSERCYDKRPFTFDPAAADCVTVETTLDKGHAQKHSGGTWPKMVVGGGSGAEPGAHLSIFKVPKQRKSIFDAEAFKRPDTPSKLDYRPAHSPQASAAEVTQAPPTPPTRSDSFKFKHKQQSSSASDSTVTAGSPPPTPAPGAKPDAVVLETGRDRNGNHYFLEGGADCKGLSGRKSCEEDLSRRGGTSPR</sequence>
<keyword evidence="4" id="KW-1185">Reference proteome</keyword>
<feature type="domain" description="PDZ" evidence="2">
    <location>
        <begin position="16"/>
        <end position="93"/>
    </location>
</feature>
<dbReference type="Gene3D" id="2.30.42.10">
    <property type="match status" value="1"/>
</dbReference>
<dbReference type="SMART" id="SM00228">
    <property type="entry name" value="PDZ"/>
    <property type="match status" value="1"/>
</dbReference>
<evidence type="ECO:0000313" key="4">
    <source>
        <dbReference type="Proteomes" id="UP001044222"/>
    </source>
</evidence>
<evidence type="ECO:0000259" key="2">
    <source>
        <dbReference type="PROSITE" id="PS50106"/>
    </source>
</evidence>
<evidence type="ECO:0000256" key="1">
    <source>
        <dbReference type="SAM" id="MobiDB-lite"/>
    </source>
</evidence>
<feature type="region of interest" description="Disordered" evidence="1">
    <location>
        <begin position="196"/>
        <end position="314"/>
    </location>
</feature>
<feature type="compositionally biased region" description="Low complexity" evidence="1">
    <location>
        <begin position="244"/>
        <end position="256"/>
    </location>
</feature>
<dbReference type="AlphaFoldDB" id="A0A9D3S5Q1"/>
<dbReference type="GO" id="GO:0005886">
    <property type="term" value="C:plasma membrane"/>
    <property type="evidence" value="ECO:0007669"/>
    <property type="project" value="TreeGrafter"/>
</dbReference>
<evidence type="ECO:0000313" key="3">
    <source>
        <dbReference type="EMBL" id="KAG5855733.1"/>
    </source>
</evidence>
<dbReference type="InterPro" id="IPR053004">
    <property type="entry name" value="MAGUK_Signaling_Regulators"/>
</dbReference>
<gene>
    <name evidence="3" type="ORF">ANANG_G00052270</name>
</gene>
<organism evidence="3 4">
    <name type="scientific">Anguilla anguilla</name>
    <name type="common">European freshwater eel</name>
    <name type="synonym">Muraena anguilla</name>
    <dbReference type="NCBI Taxonomy" id="7936"/>
    <lineage>
        <taxon>Eukaryota</taxon>
        <taxon>Metazoa</taxon>
        <taxon>Chordata</taxon>
        <taxon>Craniata</taxon>
        <taxon>Vertebrata</taxon>
        <taxon>Euteleostomi</taxon>
        <taxon>Actinopterygii</taxon>
        <taxon>Neopterygii</taxon>
        <taxon>Teleostei</taxon>
        <taxon>Anguilliformes</taxon>
        <taxon>Anguillidae</taxon>
        <taxon>Anguilla</taxon>
    </lineage>
</organism>
<proteinExistence type="predicted"/>
<reference evidence="3" key="1">
    <citation type="submission" date="2021-01" db="EMBL/GenBank/DDBJ databases">
        <title>A chromosome-scale assembly of European eel, Anguilla anguilla.</title>
        <authorList>
            <person name="Henkel C."/>
            <person name="Jong-Raadsen S.A."/>
            <person name="Dufour S."/>
            <person name="Weltzien F.-A."/>
            <person name="Palstra A.P."/>
            <person name="Pelster B."/>
            <person name="Spaink H.P."/>
            <person name="Van Den Thillart G.E."/>
            <person name="Jansen H."/>
            <person name="Zahm M."/>
            <person name="Klopp C."/>
            <person name="Cedric C."/>
            <person name="Louis A."/>
            <person name="Berthelot C."/>
            <person name="Parey E."/>
            <person name="Roest Crollius H."/>
            <person name="Montfort J."/>
            <person name="Robinson-Rechavi M."/>
            <person name="Bucao C."/>
            <person name="Bouchez O."/>
            <person name="Gislard M."/>
            <person name="Lluch J."/>
            <person name="Milhes M."/>
            <person name="Lampietro C."/>
            <person name="Lopez Roques C."/>
            <person name="Donnadieu C."/>
            <person name="Braasch I."/>
            <person name="Desvignes T."/>
            <person name="Postlethwait J."/>
            <person name="Bobe J."/>
            <person name="Guiguen Y."/>
            <person name="Dirks R."/>
        </authorList>
    </citation>
    <scope>NUCLEOTIDE SEQUENCE</scope>
    <source>
        <strain evidence="3">Tag_6206</strain>
        <tissue evidence="3">Liver</tissue>
    </source>
</reference>
<dbReference type="EMBL" id="JAFIRN010000002">
    <property type="protein sequence ID" value="KAG5855733.1"/>
    <property type="molecule type" value="Genomic_DNA"/>
</dbReference>
<feature type="compositionally biased region" description="Basic and acidic residues" evidence="1">
    <location>
        <begin position="196"/>
        <end position="212"/>
    </location>
</feature>
<dbReference type="InterPro" id="IPR036034">
    <property type="entry name" value="PDZ_sf"/>
</dbReference>
<dbReference type="Pfam" id="PF00595">
    <property type="entry name" value="PDZ"/>
    <property type="match status" value="1"/>
</dbReference>
<dbReference type="InterPro" id="IPR001478">
    <property type="entry name" value="PDZ"/>
</dbReference>
<dbReference type="Proteomes" id="UP001044222">
    <property type="component" value="Unassembled WGS sequence"/>
</dbReference>
<dbReference type="PANTHER" id="PTHR46360">
    <property type="entry name" value="DISKS LARGE HOMOLOG 5"/>
    <property type="match status" value="1"/>
</dbReference>
<protein>
    <recommendedName>
        <fullName evidence="2">PDZ domain-containing protein</fullName>
    </recommendedName>
</protein>
<dbReference type="PROSITE" id="PS50106">
    <property type="entry name" value="PDZ"/>
    <property type="match status" value="1"/>
</dbReference>
<name>A0A9D3S5Q1_ANGAN</name>
<comment type="caution">
    <text evidence="3">The sequence shown here is derived from an EMBL/GenBank/DDBJ whole genome shotgun (WGS) entry which is preliminary data.</text>
</comment>